<evidence type="ECO:0000313" key="2">
    <source>
        <dbReference type="Proteomes" id="UP000475862"/>
    </source>
</evidence>
<protein>
    <submittedName>
        <fullName evidence="1">Uncharacterized protein</fullName>
    </submittedName>
</protein>
<evidence type="ECO:0000313" key="1">
    <source>
        <dbReference type="EMBL" id="KAE9522092.1"/>
    </source>
</evidence>
<reference evidence="1 2" key="1">
    <citation type="submission" date="2019-08" db="EMBL/GenBank/DDBJ databases">
        <title>The genome of the soybean aphid Biotype 1, its phylome, world population structure and adaptation to the North American continent.</title>
        <authorList>
            <person name="Giordano R."/>
            <person name="Donthu R.K."/>
            <person name="Hernandez A.G."/>
            <person name="Wright C.L."/>
            <person name="Zimin A.V."/>
        </authorList>
    </citation>
    <scope>NUCLEOTIDE SEQUENCE [LARGE SCALE GENOMIC DNA]</scope>
    <source>
        <tissue evidence="1">Whole aphids</tissue>
    </source>
</reference>
<accession>A0A6G0SV00</accession>
<sequence>MINQREKFKQQPDNSIVSEIKILDTVLLNSRMSCTNRVVICTARGARMEAAEAAYMLPLDITTSEFIIKIWNMLGYSEAVIFFLTVFNEVEDIDLLPTEIKLWNRKWILHSQNDHPSSVVETLNNCNSYLFPFRDKERKYSGRSNSYIPLTLTFGENSKHKSLPKSFISTVFINAAKCILEMSSAGIRAFVLWSTFATTSENICPGSFHYAQQVESFHSHILLH</sequence>
<keyword evidence="2" id="KW-1185">Reference proteome</keyword>
<name>A0A6G0SV00_APHGL</name>
<comment type="caution">
    <text evidence="1">The sequence shown here is derived from an EMBL/GenBank/DDBJ whole genome shotgun (WGS) entry which is preliminary data.</text>
</comment>
<dbReference type="EMBL" id="VYZN01001615">
    <property type="protein sequence ID" value="KAE9522092.1"/>
    <property type="molecule type" value="Genomic_DNA"/>
</dbReference>
<dbReference type="AlphaFoldDB" id="A0A6G0SV00"/>
<dbReference type="Proteomes" id="UP000475862">
    <property type="component" value="Unassembled WGS sequence"/>
</dbReference>
<proteinExistence type="predicted"/>
<gene>
    <name evidence="1" type="ORF">AGLY_017511</name>
</gene>
<organism evidence="1 2">
    <name type="scientific">Aphis glycines</name>
    <name type="common">Soybean aphid</name>
    <dbReference type="NCBI Taxonomy" id="307491"/>
    <lineage>
        <taxon>Eukaryota</taxon>
        <taxon>Metazoa</taxon>
        <taxon>Ecdysozoa</taxon>
        <taxon>Arthropoda</taxon>
        <taxon>Hexapoda</taxon>
        <taxon>Insecta</taxon>
        <taxon>Pterygota</taxon>
        <taxon>Neoptera</taxon>
        <taxon>Paraneoptera</taxon>
        <taxon>Hemiptera</taxon>
        <taxon>Sternorrhyncha</taxon>
        <taxon>Aphidomorpha</taxon>
        <taxon>Aphidoidea</taxon>
        <taxon>Aphididae</taxon>
        <taxon>Aphidini</taxon>
        <taxon>Aphis</taxon>
        <taxon>Aphis</taxon>
    </lineage>
</organism>
<dbReference type="OrthoDB" id="6625634at2759"/>